<dbReference type="PROSITE" id="PS51781">
    <property type="entry name" value="SH3B"/>
    <property type="match status" value="1"/>
</dbReference>
<dbReference type="PIRSF" id="PIRSF006158">
    <property type="entry name" value="UCP006158_SH3"/>
    <property type="match status" value="1"/>
</dbReference>
<feature type="coiled-coil region" evidence="6">
    <location>
        <begin position="124"/>
        <end position="158"/>
    </location>
</feature>
<dbReference type="InterPro" id="IPR016476">
    <property type="entry name" value="SH3_dom_pro"/>
</dbReference>
<reference evidence="10 11" key="1">
    <citation type="submission" date="2018-11" db="EMBL/GenBank/DDBJ databases">
        <title>Genomic Encyclopedia of Type Strains, Phase IV (KMG-IV): sequencing the most valuable type-strain genomes for metagenomic binning, comparative biology and taxonomic classification.</title>
        <authorList>
            <person name="Goeker M."/>
        </authorList>
    </citation>
    <scope>NUCLEOTIDE SEQUENCE [LARGE SCALE GENOMIC DNA]</scope>
    <source>
        <strain evidence="10 11">DSM 27238</strain>
    </source>
</reference>
<feature type="chain" id="PRO_5018033905" evidence="8">
    <location>
        <begin position="23"/>
        <end position="202"/>
    </location>
</feature>
<keyword evidence="11" id="KW-1185">Reference proteome</keyword>
<proteinExistence type="predicted"/>
<evidence type="ECO:0000256" key="8">
    <source>
        <dbReference type="SAM" id="SignalP"/>
    </source>
</evidence>
<dbReference type="SMART" id="SM00287">
    <property type="entry name" value="SH3b"/>
    <property type="match status" value="1"/>
</dbReference>
<gene>
    <name evidence="10" type="ORF">EDC46_0156</name>
</gene>
<dbReference type="NCBIfam" id="TIGR04211">
    <property type="entry name" value="SH3_and_anchor"/>
    <property type="match status" value="1"/>
</dbReference>
<dbReference type="OrthoDB" id="9790951at2"/>
<evidence type="ECO:0000256" key="7">
    <source>
        <dbReference type="SAM" id="Phobius"/>
    </source>
</evidence>
<dbReference type="Gene3D" id="2.30.30.40">
    <property type="entry name" value="SH3 Domains"/>
    <property type="match status" value="1"/>
</dbReference>
<protein>
    <submittedName>
        <fullName evidence="10">SH3 domain protein</fullName>
    </submittedName>
</protein>
<dbReference type="Proteomes" id="UP000281691">
    <property type="component" value="Unassembled WGS sequence"/>
</dbReference>
<dbReference type="RefSeq" id="WP_124210362.1">
    <property type="nucleotide sequence ID" value="NZ_CP016615.1"/>
</dbReference>
<evidence type="ECO:0000256" key="1">
    <source>
        <dbReference type="ARBA" id="ARBA00004167"/>
    </source>
</evidence>
<name>A0A3N4VRQ5_9PAST</name>
<evidence type="ECO:0000313" key="11">
    <source>
        <dbReference type="Proteomes" id="UP000281691"/>
    </source>
</evidence>
<evidence type="ECO:0000256" key="3">
    <source>
        <dbReference type="ARBA" id="ARBA00022729"/>
    </source>
</evidence>
<dbReference type="GO" id="GO:0016020">
    <property type="term" value="C:membrane"/>
    <property type="evidence" value="ECO:0007669"/>
    <property type="project" value="UniProtKB-SubCell"/>
</dbReference>
<evidence type="ECO:0000256" key="2">
    <source>
        <dbReference type="ARBA" id="ARBA00022692"/>
    </source>
</evidence>
<keyword evidence="5 7" id="KW-0472">Membrane</keyword>
<dbReference type="InterPro" id="IPR003646">
    <property type="entry name" value="SH3-like_bac-type"/>
</dbReference>
<dbReference type="EMBL" id="RKQP01000001">
    <property type="protein sequence ID" value="RPE85776.1"/>
    <property type="molecule type" value="Genomic_DNA"/>
</dbReference>
<evidence type="ECO:0000256" key="4">
    <source>
        <dbReference type="ARBA" id="ARBA00022989"/>
    </source>
</evidence>
<keyword evidence="3 8" id="KW-0732">Signal</keyword>
<dbReference type="Pfam" id="PF08239">
    <property type="entry name" value="SH3_3"/>
    <property type="match status" value="1"/>
</dbReference>
<dbReference type="AlphaFoldDB" id="A0A3N4VRQ5"/>
<keyword evidence="6" id="KW-0175">Coiled coil</keyword>
<feature type="domain" description="SH3b" evidence="9">
    <location>
        <begin position="22"/>
        <end position="86"/>
    </location>
</feature>
<sequence>MKKTVATLCGVILLACSLPTVAQTQYVTENLNTYLRKGAGDNFKISGTIQAGEKVTVLDRKERYSLIRDSKNREAWILTNELTTTPSSKELAPQLQQQVQDLTLKLNKIDSDWQQRTVEMQRRTKQADQQSSDLLEQNAQLKRELDILKSKNRDLEAIQNAESREIMIQYFIYGGSVLGVGLLFGLLLPLLIPRRKRKDGWS</sequence>
<comment type="caution">
    <text evidence="10">The sequence shown here is derived from an EMBL/GenBank/DDBJ whole genome shotgun (WGS) entry which is preliminary data.</text>
</comment>
<comment type="subcellular location">
    <subcellularLocation>
        <location evidence="1">Membrane</location>
        <topology evidence="1">Single-pass membrane protein</topology>
    </subcellularLocation>
</comment>
<keyword evidence="4 7" id="KW-1133">Transmembrane helix</keyword>
<evidence type="ECO:0000259" key="9">
    <source>
        <dbReference type="PROSITE" id="PS51781"/>
    </source>
</evidence>
<feature type="transmembrane region" description="Helical" evidence="7">
    <location>
        <begin position="170"/>
        <end position="192"/>
    </location>
</feature>
<feature type="signal peptide" evidence="8">
    <location>
        <begin position="1"/>
        <end position="22"/>
    </location>
</feature>
<organism evidence="10 11">
    <name type="scientific">Vespertiliibacter pulmonis</name>
    <dbReference type="NCBI Taxonomy" id="1443036"/>
    <lineage>
        <taxon>Bacteria</taxon>
        <taxon>Pseudomonadati</taxon>
        <taxon>Pseudomonadota</taxon>
        <taxon>Gammaproteobacteria</taxon>
        <taxon>Pasteurellales</taxon>
        <taxon>Pasteurellaceae</taxon>
        <taxon>Vespertiliibacter</taxon>
    </lineage>
</organism>
<evidence type="ECO:0000256" key="5">
    <source>
        <dbReference type="ARBA" id="ARBA00023136"/>
    </source>
</evidence>
<evidence type="ECO:0000313" key="10">
    <source>
        <dbReference type="EMBL" id="RPE85776.1"/>
    </source>
</evidence>
<evidence type="ECO:0000256" key="6">
    <source>
        <dbReference type="SAM" id="Coils"/>
    </source>
</evidence>
<dbReference type="PROSITE" id="PS51257">
    <property type="entry name" value="PROKAR_LIPOPROTEIN"/>
    <property type="match status" value="1"/>
</dbReference>
<keyword evidence="2 7" id="KW-0812">Transmembrane</keyword>
<accession>A0A3N4VRQ5</accession>